<proteinExistence type="predicted"/>
<keyword evidence="2" id="KW-1185">Reference proteome</keyword>
<evidence type="ECO:0000313" key="1">
    <source>
        <dbReference type="EnsemblPlants" id="cds.evm.model.01.1044"/>
    </source>
</evidence>
<reference evidence="1" key="1">
    <citation type="submission" date="2018-11" db="EMBL/GenBank/DDBJ databases">
        <authorList>
            <person name="Grassa J C."/>
        </authorList>
    </citation>
    <scope>NUCLEOTIDE SEQUENCE [LARGE SCALE GENOMIC DNA]</scope>
</reference>
<accession>A0A803NFE1</accession>
<protein>
    <submittedName>
        <fullName evidence="1">Uncharacterized protein</fullName>
    </submittedName>
</protein>
<evidence type="ECO:0000313" key="2">
    <source>
        <dbReference type="Proteomes" id="UP000596661"/>
    </source>
</evidence>
<reference evidence="1" key="2">
    <citation type="submission" date="2021-03" db="UniProtKB">
        <authorList>
            <consortium name="EnsemblPlants"/>
        </authorList>
    </citation>
    <scope>IDENTIFICATION</scope>
</reference>
<dbReference type="AlphaFoldDB" id="A0A803NFE1"/>
<sequence>MCTAVVARNHLDQVVQIHMTRLDFSNALCGEAATYCLAVSLAMNLRTGNNVAHNMVKVGFYPPIVLLYSDLLFTEESIL</sequence>
<dbReference type="Gramene" id="evm.model.01.1044">
    <property type="protein sequence ID" value="cds.evm.model.01.1044"/>
    <property type="gene ID" value="evm.TU.01.1044"/>
</dbReference>
<name>A0A803NFE1_CANSA</name>
<organism evidence="1 2">
    <name type="scientific">Cannabis sativa</name>
    <name type="common">Hemp</name>
    <name type="synonym">Marijuana</name>
    <dbReference type="NCBI Taxonomy" id="3483"/>
    <lineage>
        <taxon>Eukaryota</taxon>
        <taxon>Viridiplantae</taxon>
        <taxon>Streptophyta</taxon>
        <taxon>Embryophyta</taxon>
        <taxon>Tracheophyta</taxon>
        <taxon>Spermatophyta</taxon>
        <taxon>Magnoliopsida</taxon>
        <taxon>eudicotyledons</taxon>
        <taxon>Gunneridae</taxon>
        <taxon>Pentapetalae</taxon>
        <taxon>rosids</taxon>
        <taxon>fabids</taxon>
        <taxon>Rosales</taxon>
        <taxon>Cannabaceae</taxon>
        <taxon>Cannabis</taxon>
    </lineage>
</organism>
<dbReference type="Proteomes" id="UP000596661">
    <property type="component" value="Chromosome 1"/>
</dbReference>
<dbReference type="EMBL" id="UZAU01000018">
    <property type="status" value="NOT_ANNOTATED_CDS"/>
    <property type="molecule type" value="Genomic_DNA"/>
</dbReference>
<dbReference type="EnsemblPlants" id="evm.model.01.1044">
    <property type="protein sequence ID" value="cds.evm.model.01.1044"/>
    <property type="gene ID" value="evm.TU.01.1044"/>
</dbReference>